<dbReference type="AlphaFoldDB" id="A0A7G5EIE8"/>
<dbReference type="KEGG" id="cpis:HS961_13560"/>
<proteinExistence type="predicted"/>
<evidence type="ECO:0000313" key="1">
    <source>
        <dbReference type="EMBL" id="QMV73773.1"/>
    </source>
</evidence>
<organism evidence="1 2">
    <name type="scientific">Comamonas piscis</name>
    <dbReference type="NCBI Taxonomy" id="1562974"/>
    <lineage>
        <taxon>Bacteria</taxon>
        <taxon>Pseudomonadati</taxon>
        <taxon>Pseudomonadota</taxon>
        <taxon>Betaproteobacteria</taxon>
        <taxon>Burkholderiales</taxon>
        <taxon>Comamonadaceae</taxon>
        <taxon>Comamonas</taxon>
    </lineage>
</organism>
<accession>A0A7G5EIE8</accession>
<dbReference type="EMBL" id="CP058554">
    <property type="protein sequence ID" value="QMV73773.1"/>
    <property type="molecule type" value="Genomic_DNA"/>
</dbReference>
<reference evidence="1 2" key="1">
    <citation type="journal article" date="2020" name="G3 (Bethesda)">
        <title>CeMbio - The Caenorhabditis elegans Microbiome Resource.</title>
        <authorList>
            <person name="Dirksen P."/>
            <person name="Assie A."/>
            <person name="Zimmermann J."/>
            <person name="Zhang F."/>
            <person name="Tietje A.M."/>
            <person name="Marsh S.A."/>
            <person name="Felix M.A."/>
            <person name="Shapira M."/>
            <person name="Kaleta C."/>
            <person name="Schulenburg H."/>
            <person name="Samuel B."/>
        </authorList>
    </citation>
    <scope>NUCLEOTIDE SEQUENCE [LARGE SCALE GENOMIC DNA]</scope>
    <source>
        <strain evidence="1 2">BIGb0172</strain>
    </source>
</reference>
<keyword evidence="2" id="KW-1185">Reference proteome</keyword>
<sequence length="143" mass="15625">MSYHLLVFAPAAAPKEAAAFGLWFQAQTEWPEHHDYEDPAVATLSLKAWCLDMMQRFPPQSGPYREELPPEDKSLLADYSIGRNIVFVAVQLPQAKAALALARALAAQHCVGVYEASESPPAVRLPDGNNGLQTAFDCKPDMG</sequence>
<name>A0A7G5EIE8_9BURK</name>
<gene>
    <name evidence="1" type="ORF">HS961_13560</name>
</gene>
<dbReference type="RefSeq" id="WP_182322771.1">
    <property type="nucleotide sequence ID" value="NZ_CP058554.1"/>
</dbReference>
<dbReference type="Proteomes" id="UP000515240">
    <property type="component" value="Chromosome"/>
</dbReference>
<protein>
    <submittedName>
        <fullName evidence="1">Uncharacterized protein</fullName>
    </submittedName>
</protein>
<evidence type="ECO:0000313" key="2">
    <source>
        <dbReference type="Proteomes" id="UP000515240"/>
    </source>
</evidence>